<dbReference type="EMBL" id="JACIDS010000002">
    <property type="protein sequence ID" value="MBB3930104.1"/>
    <property type="molecule type" value="Genomic_DNA"/>
</dbReference>
<proteinExistence type="predicted"/>
<comment type="caution">
    <text evidence="1">The sequence shown here is derived from an EMBL/GenBank/DDBJ whole genome shotgun (WGS) entry which is preliminary data.</text>
</comment>
<reference evidence="1 2" key="1">
    <citation type="submission" date="2020-08" db="EMBL/GenBank/DDBJ databases">
        <title>Genomic Encyclopedia of Type Strains, Phase IV (KMG-IV): sequencing the most valuable type-strain genomes for metagenomic binning, comparative biology and taxonomic classification.</title>
        <authorList>
            <person name="Goeker M."/>
        </authorList>
    </citation>
    <scope>NUCLEOTIDE SEQUENCE [LARGE SCALE GENOMIC DNA]</scope>
    <source>
        <strain evidence="1 2">DSM 25966</strain>
    </source>
</reference>
<dbReference type="Proteomes" id="UP000553963">
    <property type="component" value="Unassembled WGS sequence"/>
</dbReference>
<keyword evidence="2" id="KW-1185">Reference proteome</keyword>
<gene>
    <name evidence="1" type="ORF">GGR25_001143</name>
</gene>
<dbReference type="RefSeq" id="WP_183397796.1">
    <property type="nucleotide sequence ID" value="NZ_JACIDS010000002.1"/>
</dbReference>
<name>A0A840ALJ4_9HYPH</name>
<organism evidence="1 2">
    <name type="scientific">Kaistia hirudinis</name>
    <dbReference type="NCBI Taxonomy" id="1293440"/>
    <lineage>
        <taxon>Bacteria</taxon>
        <taxon>Pseudomonadati</taxon>
        <taxon>Pseudomonadota</taxon>
        <taxon>Alphaproteobacteria</taxon>
        <taxon>Hyphomicrobiales</taxon>
        <taxon>Kaistiaceae</taxon>
        <taxon>Kaistia</taxon>
    </lineage>
</organism>
<dbReference type="AlphaFoldDB" id="A0A840ALJ4"/>
<sequence>MRYLVRFEASNEAGSRIDRSAGGAEAAIGAILDLLKPETFYVSVFRRELFMIVNTDDLAVLSEATHLIQLAAGTSPDVTPIMTANEAMTILAPTIGNAVKAVQAMGL</sequence>
<evidence type="ECO:0000313" key="2">
    <source>
        <dbReference type="Proteomes" id="UP000553963"/>
    </source>
</evidence>
<protein>
    <recommendedName>
        <fullName evidence="3">GYD domain-containing protein</fullName>
    </recommendedName>
</protein>
<accession>A0A840ALJ4</accession>
<evidence type="ECO:0000313" key="1">
    <source>
        <dbReference type="EMBL" id="MBB3930104.1"/>
    </source>
</evidence>
<evidence type="ECO:0008006" key="3">
    <source>
        <dbReference type="Google" id="ProtNLM"/>
    </source>
</evidence>